<keyword evidence="21" id="KW-1185">Reference proteome</keyword>
<evidence type="ECO:0000256" key="1">
    <source>
        <dbReference type="ARBA" id="ARBA00004123"/>
    </source>
</evidence>
<evidence type="ECO:0000256" key="8">
    <source>
        <dbReference type="ARBA" id="ARBA00022679"/>
    </source>
</evidence>
<keyword evidence="9" id="KW-0949">S-adenosyl-L-methionine</keyword>
<keyword evidence="5" id="KW-0678">Repressor</keyword>
<evidence type="ECO:0000256" key="15">
    <source>
        <dbReference type="ARBA" id="ARBA00023306"/>
    </source>
</evidence>
<keyword evidence="8" id="KW-0808">Transferase</keyword>
<dbReference type="GO" id="GO:0005634">
    <property type="term" value="C:nucleus"/>
    <property type="evidence" value="ECO:0007669"/>
    <property type="project" value="UniProtKB-SubCell"/>
</dbReference>
<evidence type="ECO:0000313" key="21">
    <source>
        <dbReference type="Proteomes" id="UP001497482"/>
    </source>
</evidence>
<organism evidence="20 21">
    <name type="scientific">Knipowitschia caucasica</name>
    <name type="common">Caucasian dwarf goby</name>
    <name type="synonym">Pomatoschistus caucasicus</name>
    <dbReference type="NCBI Taxonomy" id="637954"/>
    <lineage>
        <taxon>Eukaryota</taxon>
        <taxon>Metazoa</taxon>
        <taxon>Chordata</taxon>
        <taxon>Craniata</taxon>
        <taxon>Vertebrata</taxon>
        <taxon>Euteleostomi</taxon>
        <taxon>Actinopterygii</taxon>
        <taxon>Neopterygii</taxon>
        <taxon>Teleostei</taxon>
        <taxon>Neoteleostei</taxon>
        <taxon>Acanthomorphata</taxon>
        <taxon>Gobiaria</taxon>
        <taxon>Gobiiformes</taxon>
        <taxon>Gobioidei</taxon>
        <taxon>Gobiidae</taxon>
        <taxon>Gobiinae</taxon>
        <taxon>Knipowitschia</taxon>
    </lineage>
</organism>
<dbReference type="SUPFAM" id="SSF82199">
    <property type="entry name" value="SET domain"/>
    <property type="match status" value="1"/>
</dbReference>
<proteinExistence type="predicted"/>
<feature type="domain" description="SET" evidence="19">
    <location>
        <begin position="242"/>
        <end position="363"/>
    </location>
</feature>
<dbReference type="PROSITE" id="PS51571">
    <property type="entry name" value="SAM_MT43_PR_SET"/>
    <property type="match status" value="1"/>
</dbReference>
<evidence type="ECO:0000256" key="16">
    <source>
        <dbReference type="ARBA" id="ARBA00047784"/>
    </source>
</evidence>
<evidence type="ECO:0000259" key="19">
    <source>
        <dbReference type="PROSITE" id="PS50280"/>
    </source>
</evidence>
<dbReference type="InterPro" id="IPR047266">
    <property type="entry name" value="KMT5A-like_SET"/>
</dbReference>
<dbReference type="PANTHER" id="PTHR46167:SF1">
    <property type="entry name" value="N-LYSINE METHYLTRANSFERASE KMT5A"/>
    <property type="match status" value="1"/>
</dbReference>
<evidence type="ECO:0000256" key="4">
    <source>
        <dbReference type="ARBA" id="ARBA00022454"/>
    </source>
</evidence>
<evidence type="ECO:0000256" key="9">
    <source>
        <dbReference type="ARBA" id="ARBA00022691"/>
    </source>
</evidence>
<protein>
    <recommendedName>
        <fullName evidence="3">[histone H4]-lysine(20) N-methyltransferase</fullName>
        <ecNumber evidence="3">2.1.1.361</ecNumber>
    </recommendedName>
</protein>
<reference evidence="20 21" key="1">
    <citation type="submission" date="2024-04" db="EMBL/GenBank/DDBJ databases">
        <authorList>
            <person name="Waldvogel A.-M."/>
            <person name="Schoenle A."/>
        </authorList>
    </citation>
    <scope>NUCLEOTIDE SEQUENCE [LARGE SCALE GENOMIC DNA]</scope>
</reference>
<feature type="region of interest" description="Disordered" evidence="18">
    <location>
        <begin position="117"/>
        <end position="208"/>
    </location>
</feature>
<feature type="region of interest" description="Disordered" evidence="18">
    <location>
        <begin position="56"/>
        <end position="93"/>
    </location>
</feature>
<evidence type="ECO:0000256" key="17">
    <source>
        <dbReference type="ARBA" id="ARBA00048985"/>
    </source>
</evidence>
<evidence type="ECO:0000256" key="12">
    <source>
        <dbReference type="ARBA" id="ARBA00023015"/>
    </source>
</evidence>
<keyword evidence="10" id="KW-0498">Mitosis</keyword>
<feature type="compositionally biased region" description="Basic and acidic residues" evidence="18">
    <location>
        <begin position="56"/>
        <end position="68"/>
    </location>
</feature>
<evidence type="ECO:0000256" key="5">
    <source>
        <dbReference type="ARBA" id="ARBA00022491"/>
    </source>
</evidence>
<keyword evidence="4" id="KW-0158">Chromosome</keyword>
<dbReference type="CDD" id="cd10528">
    <property type="entry name" value="SET_SETD8"/>
    <property type="match status" value="1"/>
</dbReference>
<comment type="catalytic activity">
    <reaction evidence="17">
        <text>L-lysyl-[protein] + S-adenosyl-L-methionine = N(6)-methyl-L-lysyl-[protein] + S-adenosyl-L-homocysteine + H(+)</text>
        <dbReference type="Rhea" id="RHEA:51736"/>
        <dbReference type="Rhea" id="RHEA-COMP:9752"/>
        <dbReference type="Rhea" id="RHEA-COMP:13053"/>
        <dbReference type="ChEBI" id="CHEBI:15378"/>
        <dbReference type="ChEBI" id="CHEBI:29969"/>
        <dbReference type="ChEBI" id="CHEBI:57856"/>
        <dbReference type="ChEBI" id="CHEBI:59789"/>
        <dbReference type="ChEBI" id="CHEBI:61929"/>
    </reaction>
</comment>
<dbReference type="FunFam" id="2.170.270.10:FF:000021">
    <property type="entry name" value="Histone-lysine N-methyltransferase"/>
    <property type="match status" value="1"/>
</dbReference>
<feature type="compositionally biased region" description="Polar residues" evidence="18">
    <location>
        <begin position="117"/>
        <end position="129"/>
    </location>
</feature>
<evidence type="ECO:0000256" key="6">
    <source>
        <dbReference type="ARBA" id="ARBA00022603"/>
    </source>
</evidence>
<dbReference type="GO" id="GO:0005700">
    <property type="term" value="C:polytene chromosome"/>
    <property type="evidence" value="ECO:0007669"/>
    <property type="project" value="TreeGrafter"/>
</dbReference>
<dbReference type="PANTHER" id="PTHR46167">
    <property type="entry name" value="N-LYSINE METHYLTRANSFERASE KMT5A"/>
    <property type="match status" value="1"/>
</dbReference>
<dbReference type="EMBL" id="OZ035831">
    <property type="protein sequence ID" value="CAL1616588.1"/>
    <property type="molecule type" value="Genomic_DNA"/>
</dbReference>
<dbReference type="InterPro" id="IPR046341">
    <property type="entry name" value="SET_dom_sf"/>
</dbReference>
<evidence type="ECO:0000256" key="13">
    <source>
        <dbReference type="ARBA" id="ARBA00023163"/>
    </source>
</evidence>
<dbReference type="InterPro" id="IPR016858">
    <property type="entry name" value="KMT5A-like"/>
</dbReference>
<evidence type="ECO:0000256" key="14">
    <source>
        <dbReference type="ARBA" id="ARBA00023242"/>
    </source>
</evidence>
<dbReference type="Proteomes" id="UP001497482">
    <property type="component" value="Chromosome 9"/>
</dbReference>
<dbReference type="PROSITE" id="PS50280">
    <property type="entry name" value="SET"/>
    <property type="match status" value="1"/>
</dbReference>
<dbReference type="InterPro" id="IPR001214">
    <property type="entry name" value="SET_dom"/>
</dbReference>
<evidence type="ECO:0000256" key="2">
    <source>
        <dbReference type="ARBA" id="ARBA00004286"/>
    </source>
</evidence>
<dbReference type="Pfam" id="PF00856">
    <property type="entry name" value="SET"/>
    <property type="match status" value="1"/>
</dbReference>
<keyword evidence="12" id="KW-0805">Transcription regulation</keyword>
<feature type="compositionally biased region" description="Basic and acidic residues" evidence="18">
    <location>
        <begin position="130"/>
        <end position="147"/>
    </location>
</feature>
<name>A0AAV2MTF3_KNICA</name>
<sequence length="378" mass="42244">MLVADRPIRGAGLRCLYVLVSLKPKYNDWKRGCKHRPLALFCVPCDPDMAKGKRDVLRTEQKQDDAVQHKVGSTRNETKENSPVSNKGSLHKAPSILQILQSPVRARVPLGPSNMLIQETNEADPTSSDMKIKKDIPPEKCDAKEQKAQTCAEVGEKTTAGELKESAGQTKTTTTTTTKDNKAPAPKNRSRAGHKKSENKAPQNKKVTDYFPIRRSNRKTKAELKSEEHKHLDDLIKNGVEEGMVVNEIEGKGRGVFAATGFKKGDFVVEYYGDLLELSEAKAREAEYGLDPSTGCYMYYFQYQTKTYCVDATRESGRMGRLINHSKSGNCQTRLHPIDGTPHLILVASRDIAADEELLYDYGDRSKESISAHPWLKY</sequence>
<dbReference type="InterPro" id="IPR051760">
    <property type="entry name" value="KMT5A"/>
</dbReference>
<dbReference type="GO" id="GO:0032259">
    <property type="term" value="P:methylation"/>
    <property type="evidence" value="ECO:0007669"/>
    <property type="project" value="UniProtKB-KW"/>
</dbReference>
<dbReference type="EC" id="2.1.1.361" evidence="3"/>
<dbReference type="GO" id="GO:0051301">
    <property type="term" value="P:cell division"/>
    <property type="evidence" value="ECO:0007669"/>
    <property type="project" value="UniProtKB-KW"/>
</dbReference>
<keyword evidence="6" id="KW-0489">Methyltransferase</keyword>
<evidence type="ECO:0000313" key="20">
    <source>
        <dbReference type="EMBL" id="CAL1616588.1"/>
    </source>
</evidence>
<feature type="compositionally biased region" description="Polar residues" evidence="18">
    <location>
        <begin position="71"/>
        <end position="88"/>
    </location>
</feature>
<evidence type="ECO:0000256" key="11">
    <source>
        <dbReference type="ARBA" id="ARBA00022853"/>
    </source>
</evidence>
<keyword evidence="11" id="KW-0156">Chromatin regulator</keyword>
<evidence type="ECO:0000256" key="3">
    <source>
        <dbReference type="ARBA" id="ARBA00012187"/>
    </source>
</evidence>
<dbReference type="SMART" id="SM00317">
    <property type="entry name" value="SET"/>
    <property type="match status" value="1"/>
</dbReference>
<dbReference type="GO" id="GO:0043516">
    <property type="term" value="P:regulation of DNA damage response, signal transduction by p53 class mediator"/>
    <property type="evidence" value="ECO:0007669"/>
    <property type="project" value="TreeGrafter"/>
</dbReference>
<dbReference type="GO" id="GO:0006357">
    <property type="term" value="P:regulation of transcription by RNA polymerase II"/>
    <property type="evidence" value="ECO:0007669"/>
    <property type="project" value="TreeGrafter"/>
</dbReference>
<comment type="subcellular location">
    <subcellularLocation>
        <location evidence="2">Chromosome</location>
    </subcellularLocation>
    <subcellularLocation>
        <location evidence="1">Nucleus</location>
    </subcellularLocation>
</comment>
<evidence type="ECO:0000256" key="18">
    <source>
        <dbReference type="SAM" id="MobiDB-lite"/>
    </source>
</evidence>
<keyword evidence="7" id="KW-0132">Cell division</keyword>
<evidence type="ECO:0000256" key="7">
    <source>
        <dbReference type="ARBA" id="ARBA00022618"/>
    </source>
</evidence>
<dbReference type="Gene3D" id="2.170.270.10">
    <property type="entry name" value="SET domain"/>
    <property type="match status" value="1"/>
</dbReference>
<evidence type="ECO:0000256" key="10">
    <source>
        <dbReference type="ARBA" id="ARBA00022776"/>
    </source>
</evidence>
<dbReference type="GO" id="GO:0140944">
    <property type="term" value="F:histone H4K20 monomethyltransferase activity"/>
    <property type="evidence" value="ECO:0007669"/>
    <property type="project" value="UniProtKB-EC"/>
</dbReference>
<dbReference type="AlphaFoldDB" id="A0AAV2MTF3"/>
<comment type="catalytic activity">
    <reaction evidence="16">
        <text>L-lysyl(20)-[histone H4] + S-adenosyl-L-methionine = N(6)-methyl-L-lysyl(20)-[histone H4] + S-adenosyl-L-homocysteine + H(+)</text>
        <dbReference type="Rhea" id="RHEA:60344"/>
        <dbReference type="Rhea" id="RHEA-COMP:15554"/>
        <dbReference type="Rhea" id="RHEA-COMP:15555"/>
        <dbReference type="ChEBI" id="CHEBI:15378"/>
        <dbReference type="ChEBI" id="CHEBI:29969"/>
        <dbReference type="ChEBI" id="CHEBI:57856"/>
        <dbReference type="ChEBI" id="CHEBI:59789"/>
        <dbReference type="ChEBI" id="CHEBI:61929"/>
        <dbReference type="EC" id="2.1.1.361"/>
    </reaction>
</comment>
<gene>
    <name evidence="20" type="ORF">KC01_LOCUS42309</name>
</gene>
<keyword evidence="15" id="KW-0131">Cell cycle</keyword>
<keyword evidence="14" id="KW-0539">Nucleus</keyword>
<keyword evidence="13" id="KW-0804">Transcription</keyword>
<accession>A0AAV2MTF3</accession>